<dbReference type="KEGG" id="vda:VDAG_06580"/>
<sequence length="137" mass="14173">MGRKGRIQVMAKARPETLLDEAAEVGYENRSPGGRVPEEAPSGQFRAFGAGSSDVARAEPFSAAVELVTPSASCVSHGTGVPGGGMRAACARFALARSTSLARLPSSARRRLPRAAAVDLDAGRRASIVRPSRGEGL</sequence>
<name>G2X7X2_VERDV</name>
<evidence type="ECO:0000313" key="1">
    <source>
        <dbReference type="EMBL" id="EGY15090.1"/>
    </source>
</evidence>
<dbReference type="RefSeq" id="XP_009657253.1">
    <property type="nucleotide sequence ID" value="XM_009658958.1"/>
</dbReference>
<protein>
    <submittedName>
        <fullName evidence="1">Uncharacterized protein</fullName>
    </submittedName>
</protein>
<evidence type="ECO:0000313" key="2">
    <source>
        <dbReference type="Proteomes" id="UP000001611"/>
    </source>
</evidence>
<proteinExistence type="predicted"/>
<reference evidence="2" key="2">
    <citation type="journal article" date="2011" name="PLoS Pathog.">
        <title>Comparative genomics yields insights into niche adaptation of plant vascular wilt pathogens.</title>
        <authorList>
            <person name="Klosterman S.J."/>
            <person name="Subbarao K.V."/>
            <person name="Kang S."/>
            <person name="Veronese P."/>
            <person name="Gold S.E."/>
            <person name="Thomma B.P.H.J."/>
            <person name="Chen Z."/>
            <person name="Henrissat B."/>
            <person name="Lee Y.-H."/>
            <person name="Park J."/>
            <person name="Garcia-Pedrajas M.D."/>
            <person name="Barbara D.J."/>
            <person name="Anchieta A."/>
            <person name="de Jonge R."/>
            <person name="Santhanam P."/>
            <person name="Maruthachalam K."/>
            <person name="Atallah Z."/>
            <person name="Amyotte S.G."/>
            <person name="Paz Z."/>
            <person name="Inderbitzin P."/>
            <person name="Hayes R.J."/>
            <person name="Heiman D.I."/>
            <person name="Young S."/>
            <person name="Zeng Q."/>
            <person name="Engels R."/>
            <person name="Galagan J."/>
            <person name="Cuomo C.A."/>
            <person name="Dobinson K.F."/>
            <person name="Ma L.-J."/>
        </authorList>
    </citation>
    <scope>NUCLEOTIDE SEQUENCE [LARGE SCALE GENOMIC DNA]</scope>
    <source>
        <strain evidence="2">VdLs.17 / ATCC MYA-4575 / FGSC 10137</strain>
    </source>
</reference>
<dbReference type="InParanoid" id="G2X7X2"/>
<dbReference type="GeneID" id="20708043"/>
<keyword evidence="2" id="KW-1185">Reference proteome</keyword>
<dbReference type="Proteomes" id="UP000001611">
    <property type="component" value="Unassembled WGS sequence"/>
</dbReference>
<dbReference type="EMBL" id="DS572706">
    <property type="protein sequence ID" value="EGY15090.1"/>
    <property type="molecule type" value="Genomic_DNA"/>
</dbReference>
<organism evidence="1 2">
    <name type="scientific">Verticillium dahliae (strain VdLs.17 / ATCC MYA-4575 / FGSC 10137)</name>
    <name type="common">Verticillium wilt</name>
    <dbReference type="NCBI Taxonomy" id="498257"/>
    <lineage>
        <taxon>Eukaryota</taxon>
        <taxon>Fungi</taxon>
        <taxon>Dikarya</taxon>
        <taxon>Ascomycota</taxon>
        <taxon>Pezizomycotina</taxon>
        <taxon>Sordariomycetes</taxon>
        <taxon>Hypocreomycetidae</taxon>
        <taxon>Glomerellales</taxon>
        <taxon>Plectosphaerellaceae</taxon>
        <taxon>Verticillium</taxon>
    </lineage>
</organism>
<dbReference type="AlphaFoldDB" id="G2X7X2"/>
<gene>
    <name evidence="1" type="ORF">VDAG_06580</name>
</gene>
<reference evidence="1 2" key="1">
    <citation type="submission" date="2008-03" db="EMBL/GenBank/DDBJ databases">
        <title>The Genome Sequence of Verticillium dahliae VdLs.17.</title>
        <authorList>
            <consortium name="The Broad Institute Genome Sequencing Platform"/>
            <person name="Ma L.-J.J."/>
            <person name="Klosterman S.J."/>
            <person name="Subbarao K."/>
            <person name="Dobinson K."/>
            <person name="Veronese P."/>
            <person name="Kang S."/>
            <person name="Gold S.E."/>
            <person name="Young S."/>
            <person name="Jaffe D."/>
            <person name="Gnerre S."/>
            <person name="Berlin A."/>
            <person name="Heiman D."/>
            <person name="Hepburn T."/>
            <person name="Sykes S."/>
            <person name="Alvarado L."/>
            <person name="Kodira C.D."/>
            <person name="Lander E."/>
            <person name="Galagan J."/>
            <person name="Nusbaum C."/>
            <person name="Birren B."/>
        </authorList>
    </citation>
    <scope>NUCLEOTIDE SEQUENCE [LARGE SCALE GENOMIC DNA]</scope>
    <source>
        <strain evidence="2">VdLs.17 / ATCC MYA-4575 / FGSC 10137</strain>
    </source>
</reference>
<dbReference type="HOGENOM" id="CLU_1866686_0_0_1"/>
<accession>G2X7X2</accession>